<evidence type="ECO:0000256" key="2">
    <source>
        <dbReference type="PIRSR" id="PIRSR001359-3"/>
    </source>
</evidence>
<dbReference type="Proteomes" id="UP000095039">
    <property type="component" value="Unassembled WGS sequence"/>
</dbReference>
<dbReference type="InterPro" id="IPR050246">
    <property type="entry name" value="Class_II_FBP_aldolase"/>
</dbReference>
<feature type="binding site" evidence="2">
    <location>
        <position position="133"/>
    </location>
    <ligand>
        <name>Zn(2+)</name>
        <dbReference type="ChEBI" id="CHEBI:29105"/>
        <label>2</label>
    </ligand>
</feature>
<evidence type="ECO:0000256" key="1">
    <source>
        <dbReference type="PIRSR" id="PIRSR001359-1"/>
    </source>
</evidence>
<comment type="cofactor">
    <cofactor evidence="2">
        <name>Zn(2+)</name>
        <dbReference type="ChEBI" id="CHEBI:29105"/>
    </cofactor>
    <text evidence="2">Binds 2 Zn(2+) ions per subunit. One is catalytic and the other provides a structural contribution.</text>
</comment>
<dbReference type="GO" id="GO:0008270">
    <property type="term" value="F:zinc ion binding"/>
    <property type="evidence" value="ECO:0007669"/>
    <property type="project" value="InterPro"/>
</dbReference>
<feature type="binding site" evidence="2">
    <location>
        <position position="176"/>
    </location>
    <ligand>
        <name>Zn(2+)</name>
        <dbReference type="ChEBI" id="CHEBI:29105"/>
        <label>1</label>
        <note>catalytic</note>
    </ligand>
</feature>
<name>A0A1E5C1S9_9GAMM</name>
<dbReference type="InterPro" id="IPR013785">
    <property type="entry name" value="Aldolase_TIM"/>
</dbReference>
<proteinExistence type="predicted"/>
<dbReference type="AlphaFoldDB" id="A0A1E5C1S9"/>
<keyword evidence="4" id="KW-1185">Reference proteome</keyword>
<dbReference type="PANTHER" id="PTHR30304">
    <property type="entry name" value="D-TAGATOSE-1,6-BISPHOSPHATE ALDOLASE"/>
    <property type="match status" value="1"/>
</dbReference>
<keyword evidence="2" id="KW-0479">Metal-binding</keyword>
<feature type="active site" description="Proton donor" evidence="1">
    <location>
        <position position="81"/>
    </location>
</feature>
<evidence type="ECO:0000313" key="3">
    <source>
        <dbReference type="EMBL" id="OEE59102.1"/>
    </source>
</evidence>
<dbReference type="InterPro" id="IPR000771">
    <property type="entry name" value="FBA_II"/>
</dbReference>
<dbReference type="SUPFAM" id="SSF51569">
    <property type="entry name" value="Aldolase"/>
    <property type="match status" value="1"/>
</dbReference>
<dbReference type="GO" id="GO:0005975">
    <property type="term" value="P:carbohydrate metabolic process"/>
    <property type="evidence" value="ECO:0007669"/>
    <property type="project" value="InterPro"/>
</dbReference>
<comment type="caution">
    <text evidence="3">The sequence shown here is derived from an EMBL/GenBank/DDBJ whole genome shotgun (WGS) entry which is preliminary data.</text>
</comment>
<feature type="binding site" evidence="2">
    <location>
        <position position="103"/>
    </location>
    <ligand>
        <name>Zn(2+)</name>
        <dbReference type="ChEBI" id="CHEBI:29105"/>
        <label>2</label>
    </ligand>
</feature>
<dbReference type="PANTHER" id="PTHR30304:SF0">
    <property type="entry name" value="D-TAGATOSE-1,6-BISPHOSPHATE ALDOLASE SUBUNIT GATY-RELATED"/>
    <property type="match status" value="1"/>
</dbReference>
<gene>
    <name evidence="3" type="ORF">A1OK_03575</name>
</gene>
<dbReference type="Pfam" id="PF01116">
    <property type="entry name" value="F_bP_aldolase"/>
    <property type="match status" value="1"/>
</dbReference>
<feature type="binding site" evidence="2">
    <location>
        <position position="82"/>
    </location>
    <ligand>
        <name>Zn(2+)</name>
        <dbReference type="ChEBI" id="CHEBI:29105"/>
        <label>1</label>
        <note>catalytic</note>
    </ligand>
</feature>
<evidence type="ECO:0000313" key="4">
    <source>
        <dbReference type="Proteomes" id="UP000095039"/>
    </source>
</evidence>
<protein>
    <submittedName>
        <fullName evidence="3">Fructose-bisphosphate aldolase</fullName>
    </submittedName>
</protein>
<dbReference type="EMBL" id="AJWN02000090">
    <property type="protein sequence ID" value="OEE59102.1"/>
    <property type="molecule type" value="Genomic_DNA"/>
</dbReference>
<sequence length="283" mass="30428">MLVNLNDLLPSAAVSDGAVACCNVFGLEEAKAIIAAAESISLPVILAVNKDMVDLVGVEAMGGMLVPMAKASSVPVCVHLDHCYEEAIVYRAIHSGFSSVMFDGSQLPLEENIRRTRQVVDVAHAVGVTVEGELGSVPYEEGRDHIISMATLPEEATRYTAESGIDALAVSVGNVHRKTEANSPIDFDLLKKIEMATTLPLVIHGTTGIAEADLLKLKQQRVAKFNVGTTLRMAFGQAIRESMQQEPDKYDRQYFAGKAMPALQNEAARVIALLASSRQPLLK</sequence>
<organism evidence="3 4">
    <name type="scientific">Enterovibrio norvegicus FF-454</name>
    <dbReference type="NCBI Taxonomy" id="1185651"/>
    <lineage>
        <taxon>Bacteria</taxon>
        <taxon>Pseudomonadati</taxon>
        <taxon>Pseudomonadota</taxon>
        <taxon>Gammaproteobacteria</taxon>
        <taxon>Vibrionales</taxon>
        <taxon>Vibrionaceae</taxon>
        <taxon>Enterovibrio</taxon>
    </lineage>
</organism>
<dbReference type="PIRSF" id="PIRSF001359">
    <property type="entry name" value="F_bP_aldolase_II"/>
    <property type="match status" value="1"/>
</dbReference>
<accession>A0A1E5C1S9</accession>
<reference evidence="3 4" key="1">
    <citation type="journal article" date="2012" name="Science">
        <title>Ecological populations of bacteria act as socially cohesive units of antibiotic production and resistance.</title>
        <authorList>
            <person name="Cordero O.X."/>
            <person name="Wildschutte H."/>
            <person name="Kirkup B."/>
            <person name="Proehl S."/>
            <person name="Ngo L."/>
            <person name="Hussain F."/>
            <person name="Le Roux F."/>
            <person name="Mincer T."/>
            <person name="Polz M.F."/>
        </authorList>
    </citation>
    <scope>NUCLEOTIDE SEQUENCE [LARGE SCALE GENOMIC DNA]</scope>
    <source>
        <strain evidence="3 4">FF-454</strain>
    </source>
</reference>
<dbReference type="RefSeq" id="WP_016961340.1">
    <property type="nucleotide sequence ID" value="NZ_AJWN02000090.1"/>
</dbReference>
<dbReference type="GO" id="GO:0016832">
    <property type="term" value="F:aldehyde-lyase activity"/>
    <property type="evidence" value="ECO:0007669"/>
    <property type="project" value="InterPro"/>
</dbReference>
<keyword evidence="2" id="KW-0862">Zinc</keyword>
<feature type="binding site" evidence="2">
    <location>
        <position position="204"/>
    </location>
    <ligand>
        <name>Zn(2+)</name>
        <dbReference type="ChEBI" id="CHEBI:29105"/>
        <label>1</label>
        <note>catalytic</note>
    </ligand>
</feature>
<dbReference type="Gene3D" id="3.20.20.70">
    <property type="entry name" value="Aldolase class I"/>
    <property type="match status" value="1"/>
</dbReference>